<sequence>MEDKNIHVEAFLVTNISVVVVEEKSTSNNLNGYVEEFKISGDKIVGNYKNGKKHGNFYHYSKNGNVTKKQYYNGKRYEPFCKIC</sequence>
<dbReference type="AlphaFoldDB" id="A0A6C0AE35"/>
<proteinExistence type="predicted"/>
<evidence type="ECO:0008006" key="2">
    <source>
        <dbReference type="Google" id="ProtNLM"/>
    </source>
</evidence>
<organism evidence="1">
    <name type="scientific">viral metagenome</name>
    <dbReference type="NCBI Taxonomy" id="1070528"/>
    <lineage>
        <taxon>unclassified sequences</taxon>
        <taxon>metagenomes</taxon>
        <taxon>organismal metagenomes</taxon>
    </lineage>
</organism>
<name>A0A6C0AE35_9ZZZZ</name>
<dbReference type="SUPFAM" id="SSF82185">
    <property type="entry name" value="Histone H3 K4-specific methyltransferase SET7/9 N-terminal domain"/>
    <property type="match status" value="1"/>
</dbReference>
<protein>
    <recommendedName>
        <fullName evidence="2">MORN repeat protein</fullName>
    </recommendedName>
</protein>
<reference evidence="1" key="1">
    <citation type="journal article" date="2020" name="Nature">
        <title>Giant virus diversity and host interactions through global metagenomics.</title>
        <authorList>
            <person name="Schulz F."/>
            <person name="Roux S."/>
            <person name="Paez-Espino D."/>
            <person name="Jungbluth S."/>
            <person name="Walsh D.A."/>
            <person name="Denef V.J."/>
            <person name="McMahon K.D."/>
            <person name="Konstantinidis K.T."/>
            <person name="Eloe-Fadrosh E.A."/>
            <person name="Kyrpides N.C."/>
            <person name="Woyke T."/>
        </authorList>
    </citation>
    <scope>NUCLEOTIDE SEQUENCE</scope>
    <source>
        <strain evidence="1">GVMAG-S-1021933-23</strain>
    </source>
</reference>
<dbReference type="Gene3D" id="2.20.110.10">
    <property type="entry name" value="Histone H3 K4-specific methyltransferase SET7/9 N-terminal domain"/>
    <property type="match status" value="1"/>
</dbReference>
<accession>A0A6C0AE35</accession>
<dbReference type="EMBL" id="MN740594">
    <property type="protein sequence ID" value="QHS77999.1"/>
    <property type="molecule type" value="Genomic_DNA"/>
</dbReference>
<evidence type="ECO:0000313" key="1">
    <source>
        <dbReference type="EMBL" id="QHS77999.1"/>
    </source>
</evidence>